<keyword evidence="10" id="KW-1185">Reference proteome</keyword>
<feature type="region of interest" description="Disordered" evidence="7">
    <location>
        <begin position="685"/>
        <end position="704"/>
    </location>
</feature>
<dbReference type="SMART" id="SM00230">
    <property type="entry name" value="CysPc"/>
    <property type="match status" value="1"/>
</dbReference>
<feature type="compositionally biased region" description="Basic and acidic residues" evidence="7">
    <location>
        <begin position="587"/>
        <end position="613"/>
    </location>
</feature>
<name>A0A3A2ZQM5_9EURO</name>
<dbReference type="PRINTS" id="PR00704">
    <property type="entry name" value="CALPAIN"/>
</dbReference>
<evidence type="ECO:0000256" key="1">
    <source>
        <dbReference type="ARBA" id="ARBA00007623"/>
    </source>
</evidence>
<evidence type="ECO:0000256" key="4">
    <source>
        <dbReference type="ARBA" id="ARBA00022807"/>
    </source>
</evidence>
<evidence type="ECO:0000313" key="9">
    <source>
        <dbReference type="EMBL" id="RJE24603.1"/>
    </source>
</evidence>
<dbReference type="STRING" id="2070753.A0A3A2ZQM5"/>
<feature type="compositionally biased region" description="Low complexity" evidence="7">
    <location>
        <begin position="15"/>
        <end position="30"/>
    </location>
</feature>
<dbReference type="InterPro" id="IPR022684">
    <property type="entry name" value="Calpain_cysteine_protease"/>
</dbReference>
<dbReference type="EMBL" id="MVGC01000075">
    <property type="protein sequence ID" value="RJE24603.1"/>
    <property type="molecule type" value="Genomic_DNA"/>
</dbReference>
<dbReference type="Proteomes" id="UP000266188">
    <property type="component" value="Unassembled WGS sequence"/>
</dbReference>
<gene>
    <name evidence="9" type="ORF">PHISCL_03081</name>
</gene>
<feature type="compositionally biased region" description="Basic and acidic residues" evidence="7">
    <location>
        <begin position="792"/>
        <end position="811"/>
    </location>
</feature>
<keyword evidence="3 6" id="KW-0378">Hydrolase</keyword>
<dbReference type="Gene3D" id="3.90.70.10">
    <property type="entry name" value="Cysteine proteinases"/>
    <property type="match status" value="1"/>
</dbReference>
<evidence type="ECO:0000256" key="3">
    <source>
        <dbReference type="ARBA" id="ARBA00022801"/>
    </source>
</evidence>
<proteinExistence type="inferred from homology"/>
<organism evidence="9 10">
    <name type="scientific">Aspergillus sclerotialis</name>
    <dbReference type="NCBI Taxonomy" id="2070753"/>
    <lineage>
        <taxon>Eukaryota</taxon>
        <taxon>Fungi</taxon>
        <taxon>Dikarya</taxon>
        <taxon>Ascomycota</taxon>
        <taxon>Pezizomycotina</taxon>
        <taxon>Eurotiomycetes</taxon>
        <taxon>Eurotiomycetidae</taxon>
        <taxon>Eurotiales</taxon>
        <taxon>Aspergillaceae</taxon>
        <taxon>Aspergillus</taxon>
        <taxon>Aspergillus subgen. Polypaecilum</taxon>
    </lineage>
</organism>
<evidence type="ECO:0000256" key="7">
    <source>
        <dbReference type="SAM" id="MobiDB-lite"/>
    </source>
</evidence>
<dbReference type="InterPro" id="IPR038765">
    <property type="entry name" value="Papain-like_cys_pep_sf"/>
</dbReference>
<dbReference type="GO" id="GO:0006508">
    <property type="term" value="P:proteolysis"/>
    <property type="evidence" value="ECO:0007669"/>
    <property type="project" value="UniProtKB-KW"/>
</dbReference>
<dbReference type="GO" id="GO:0004198">
    <property type="term" value="F:calcium-dependent cysteine-type endopeptidase activity"/>
    <property type="evidence" value="ECO:0007669"/>
    <property type="project" value="InterPro"/>
</dbReference>
<protein>
    <submittedName>
        <fullName evidence="9">Calpain-like protein</fullName>
    </submittedName>
</protein>
<feature type="region of interest" description="Disordered" evidence="7">
    <location>
        <begin position="583"/>
        <end position="613"/>
    </location>
</feature>
<dbReference type="AlphaFoldDB" id="A0A3A2ZQM5"/>
<sequence>MDYEHDIPNIPFRGPPSSRSGSRTPGRSKSQPPQETVRQFWEEFNSKFPGNVYTVLPDNPYARTKAALTPKGVIQGQHAGKSYEQARDECRRAVERIVKECESVNQKYTDPHFDIEVDLKTNRRDYLDGVEFINHEMRPRGVRRVTEVFENPQFFVNGPTASDVRQGRDGDCWVMAALCTLGNKEGLIEQVCVARNEKVGVYGFVFYRDGEWQQCIVDDKLYLRAADYDESIDERPIWDDINRKDTEEEYRKVWQTGSRALYFAQCVDENETWLPLLEKAYAKAHGDYSSIEGGFVGEAIEDFTGGVSSEILSSNILDKDRFWKEELMKVNKEFLFGCGTGMYSNWLDPKYKGPPRDRKGISENHSYSIMDAKEIDGERLLRLRNPWGKKEWSGAWSDGSEQWTPQWMEKLGHKFGNDGVFWISYSDLLKKYQHFDRTRLFGPEWTITQQWTTLNVPWSADYHSTKFMIELTKASPLVIVLSQLDTRYFKGLAGEYTFILKFRVQKEGEEDYIVRSNSSYFMSRSVNAEITLEPGRYQVLMKITAYRQSDMESTEEVVSRLAPTRREKLVQIGLSHDLAHAKGLAVESKREKEEREEREERKKAAERRKLREETKKRLQKEWIRERKLEARRRRAEERLQRSEAKQYGLQNGSVNQVNGNTNTITNGIPVQEPMTNGTVPTIQFNGIQAPKTSQRKTRSPRPSLDSLVSVYGLSTSDQDLLEGFEFDSDVDMPPEEPEPKPCVQRSSSMFSEEINSDPWNAVCVVGLRVYSKDPDVSLQVIRPVPEDDVEAALDRDDPAASATTEKRFWKR</sequence>
<feature type="domain" description="Calpain catalytic" evidence="8">
    <location>
        <begin position="143"/>
        <end position="441"/>
    </location>
</feature>
<evidence type="ECO:0000256" key="2">
    <source>
        <dbReference type="ARBA" id="ARBA00022670"/>
    </source>
</evidence>
<dbReference type="PROSITE" id="PS50203">
    <property type="entry name" value="CALPAIN_CAT"/>
    <property type="match status" value="1"/>
</dbReference>
<feature type="active site" evidence="5 6">
    <location>
        <position position="172"/>
    </location>
</feature>
<reference evidence="10" key="1">
    <citation type="submission" date="2017-02" db="EMBL/GenBank/DDBJ databases">
        <authorList>
            <person name="Tafer H."/>
            <person name="Lopandic K."/>
        </authorList>
    </citation>
    <scope>NUCLEOTIDE SEQUENCE [LARGE SCALE GENOMIC DNA]</scope>
    <source>
        <strain evidence="10">CBS 366.77</strain>
    </source>
</reference>
<evidence type="ECO:0000259" key="8">
    <source>
        <dbReference type="PROSITE" id="PS50203"/>
    </source>
</evidence>
<dbReference type="CDD" id="cd00044">
    <property type="entry name" value="CysPc"/>
    <property type="match status" value="1"/>
</dbReference>
<evidence type="ECO:0000256" key="6">
    <source>
        <dbReference type="PROSITE-ProRule" id="PRU00239"/>
    </source>
</evidence>
<dbReference type="Pfam" id="PF00648">
    <property type="entry name" value="Peptidase_C2"/>
    <property type="match status" value="2"/>
</dbReference>
<dbReference type="SUPFAM" id="SSF54001">
    <property type="entry name" value="Cysteine proteinases"/>
    <property type="match status" value="1"/>
</dbReference>
<keyword evidence="4 6" id="KW-0788">Thiol protease</keyword>
<evidence type="ECO:0000313" key="10">
    <source>
        <dbReference type="Proteomes" id="UP000266188"/>
    </source>
</evidence>
<comment type="caution">
    <text evidence="9">The sequence shown here is derived from an EMBL/GenBank/DDBJ whole genome shotgun (WGS) entry which is preliminary data.</text>
</comment>
<keyword evidence="2 6" id="KW-0645">Protease</keyword>
<accession>A0A3A2ZQM5</accession>
<dbReference type="PANTHER" id="PTHR10183">
    <property type="entry name" value="CALPAIN"/>
    <property type="match status" value="1"/>
</dbReference>
<dbReference type="OrthoDB" id="424753at2759"/>
<feature type="region of interest" description="Disordered" evidence="7">
    <location>
        <begin position="789"/>
        <end position="811"/>
    </location>
</feature>
<evidence type="ECO:0000256" key="5">
    <source>
        <dbReference type="PIRSR" id="PIRSR622684-1"/>
    </source>
</evidence>
<dbReference type="FunFam" id="3.90.70.10:FF:000072">
    <property type="entry name" value="Cysteine proteinase"/>
    <property type="match status" value="1"/>
</dbReference>
<feature type="active site" evidence="5 6">
    <location>
        <position position="385"/>
    </location>
</feature>
<dbReference type="PANTHER" id="PTHR10183:SF379">
    <property type="entry name" value="CALPAIN-5"/>
    <property type="match status" value="1"/>
</dbReference>
<feature type="region of interest" description="Disordered" evidence="7">
    <location>
        <begin position="1"/>
        <end position="35"/>
    </location>
</feature>
<feature type="active site" evidence="5 6">
    <location>
        <position position="365"/>
    </location>
</feature>
<comment type="similarity">
    <text evidence="1">Belongs to the peptidase C2 family.</text>
</comment>
<dbReference type="InterPro" id="IPR001300">
    <property type="entry name" value="Peptidase_C2_calpain_cat"/>
</dbReference>